<dbReference type="Proteomes" id="UP001162318">
    <property type="component" value="Unassembled WGS sequence"/>
</dbReference>
<dbReference type="AlphaFoldDB" id="A0AA42WVN7"/>
<evidence type="ECO:0000313" key="5">
    <source>
        <dbReference type="EMBL" id="MDH2130654.1"/>
    </source>
</evidence>
<dbReference type="EC" id="6.3.5.4" evidence="2"/>
<evidence type="ECO:0000256" key="2">
    <source>
        <dbReference type="ARBA" id="ARBA00012737"/>
    </source>
</evidence>
<gene>
    <name evidence="5" type="ORF">N5J77_05920</name>
</gene>
<evidence type="ECO:0000313" key="6">
    <source>
        <dbReference type="Proteomes" id="UP001162318"/>
    </source>
</evidence>
<name>A0AA42WVN7_SPHYA</name>
<feature type="domain" description="Asparagine synthetase" evidence="4">
    <location>
        <begin position="237"/>
        <end position="577"/>
    </location>
</feature>
<evidence type="ECO:0000256" key="3">
    <source>
        <dbReference type="ARBA" id="ARBA00048741"/>
    </source>
</evidence>
<dbReference type="PANTHER" id="PTHR43284:SF1">
    <property type="entry name" value="ASPARAGINE SYNTHETASE"/>
    <property type="match status" value="1"/>
</dbReference>
<dbReference type="PANTHER" id="PTHR43284">
    <property type="entry name" value="ASPARAGINE SYNTHETASE (GLUTAMINE-HYDROLYZING)"/>
    <property type="match status" value="1"/>
</dbReference>
<comment type="catalytic activity">
    <reaction evidence="3">
        <text>L-aspartate + L-glutamine + ATP + H2O = L-asparagine + L-glutamate + AMP + diphosphate + H(+)</text>
        <dbReference type="Rhea" id="RHEA:12228"/>
        <dbReference type="ChEBI" id="CHEBI:15377"/>
        <dbReference type="ChEBI" id="CHEBI:15378"/>
        <dbReference type="ChEBI" id="CHEBI:29985"/>
        <dbReference type="ChEBI" id="CHEBI:29991"/>
        <dbReference type="ChEBI" id="CHEBI:30616"/>
        <dbReference type="ChEBI" id="CHEBI:33019"/>
        <dbReference type="ChEBI" id="CHEBI:58048"/>
        <dbReference type="ChEBI" id="CHEBI:58359"/>
        <dbReference type="ChEBI" id="CHEBI:456215"/>
        <dbReference type="EC" id="6.3.5.4"/>
    </reaction>
</comment>
<comment type="caution">
    <text evidence="5">The sequence shown here is derived from an EMBL/GenBank/DDBJ whole genome shotgun (WGS) entry which is preliminary data.</text>
</comment>
<proteinExistence type="predicted"/>
<dbReference type="Pfam" id="PF00733">
    <property type="entry name" value="Asn_synthase"/>
    <property type="match status" value="1"/>
</dbReference>
<dbReference type="InterPro" id="IPR001962">
    <property type="entry name" value="Asn_synthase"/>
</dbReference>
<protein>
    <recommendedName>
        <fullName evidence="2">asparagine synthase (glutamine-hydrolyzing)</fullName>
        <ecNumber evidence="2">6.3.5.4</ecNumber>
    </recommendedName>
</protein>
<evidence type="ECO:0000256" key="1">
    <source>
        <dbReference type="ARBA" id="ARBA00005187"/>
    </source>
</evidence>
<dbReference type="GO" id="GO:0004066">
    <property type="term" value="F:asparagine synthase (glutamine-hydrolyzing) activity"/>
    <property type="evidence" value="ECO:0007669"/>
    <property type="project" value="UniProtKB-EC"/>
</dbReference>
<dbReference type="RefSeq" id="WP_216313481.1">
    <property type="nucleotide sequence ID" value="NZ_JAOCKX010000006.1"/>
</dbReference>
<reference evidence="5" key="1">
    <citation type="submission" date="2022-09" db="EMBL/GenBank/DDBJ databases">
        <title>Intensive care unit water sources are persistently colonized with multi-drug resistant bacteria and are the site of extensive horizontal gene transfer of antibiotic resistance genes.</title>
        <authorList>
            <person name="Diorio-Toth L."/>
        </authorList>
    </citation>
    <scope>NUCLEOTIDE SEQUENCE</scope>
    <source>
        <strain evidence="5">GD03659</strain>
    </source>
</reference>
<dbReference type="GO" id="GO:0006529">
    <property type="term" value="P:asparagine biosynthetic process"/>
    <property type="evidence" value="ECO:0007669"/>
    <property type="project" value="InterPro"/>
</dbReference>
<organism evidence="5 6">
    <name type="scientific">Sphingobium yanoikuyae</name>
    <name type="common">Sphingomonas yanoikuyae</name>
    <dbReference type="NCBI Taxonomy" id="13690"/>
    <lineage>
        <taxon>Bacteria</taxon>
        <taxon>Pseudomonadati</taxon>
        <taxon>Pseudomonadota</taxon>
        <taxon>Alphaproteobacteria</taxon>
        <taxon>Sphingomonadales</taxon>
        <taxon>Sphingomonadaceae</taxon>
        <taxon>Sphingobium</taxon>
    </lineage>
</organism>
<sequence>MSRYLILAFAQIGESEQILKQIAADTGLREVYRGDHITLFSDEPETILRLPAGSGAIVGTLFSRRENSKKITRFDDNQIIDILEDPIRSLRDDYWGAYVALADRSSNVKILRDPSGAIPCYYTAIGKMIACASDVSTLIGAGFVRPSVNWRFVGKSLYHVQLPTAETGLSGICQLQGGCMLTIGAGGVAQSLFWSPWDYVATDRHANSQQCATDLFQLVSSTIKTWTSCYSRPLVGLSGGLDSSIVAECLARTGIEVTCMTAVTDDPAGDERFYARDVCTAIGAKLIESSYLDADINISESTAVAIPIPSGKSHEQAYNKIVREAAASAGADSFFVGAGGDNVFYSTHSARPLVDRYRDQGLSIALIPTVRDICQITGASIWEVIAEAVRIPRKFASGLPWQMAEKYLHRDFLNSECGQPIEHPWFSPPESTSVGKKGHVAQILRALHHIEHRDKNLSVPMISPLLSQPVMEFCLSVPSWWAVEGGRDRAIARKAFSNALPPAVLRRLGKGGPDGFVAQFINMHRSSIAERLLDGLLSKHGLLDRYTIEQALRPGQKVDASDCPRIMALLDTEAWVRTWSAA</sequence>
<comment type="pathway">
    <text evidence="1">Amino-acid biosynthesis; L-asparagine biosynthesis; L-asparagine from L-aspartate (L-Gln route): step 1/1.</text>
</comment>
<dbReference type="InterPro" id="IPR051786">
    <property type="entry name" value="ASN_synthetase/amidase"/>
</dbReference>
<evidence type="ECO:0000259" key="4">
    <source>
        <dbReference type="Pfam" id="PF00733"/>
    </source>
</evidence>
<accession>A0AA42WVN7</accession>
<dbReference type="EMBL" id="JAOCKX010000006">
    <property type="protein sequence ID" value="MDH2130654.1"/>
    <property type="molecule type" value="Genomic_DNA"/>
</dbReference>